<dbReference type="PRINTS" id="PR00038">
    <property type="entry name" value="HTHLUXR"/>
</dbReference>
<dbReference type="SUPFAM" id="SSF46894">
    <property type="entry name" value="C-terminal effector domain of the bipartite response regulators"/>
    <property type="match status" value="1"/>
</dbReference>
<dbReference type="PROSITE" id="PS50043">
    <property type="entry name" value="HTH_LUXR_2"/>
    <property type="match status" value="1"/>
</dbReference>
<dbReference type="PROSITE" id="PS50110">
    <property type="entry name" value="RESPONSE_REGULATORY"/>
    <property type="match status" value="1"/>
</dbReference>
<dbReference type="GO" id="GO:0003677">
    <property type="term" value="F:DNA binding"/>
    <property type="evidence" value="ECO:0007669"/>
    <property type="project" value="UniProtKB-KW"/>
</dbReference>
<dbReference type="EMBL" id="FMZZ01000007">
    <property type="protein sequence ID" value="SDD13427.1"/>
    <property type="molecule type" value="Genomic_DNA"/>
</dbReference>
<dbReference type="AlphaFoldDB" id="A0A1G6SBB6"/>
<dbReference type="GO" id="GO:0006355">
    <property type="term" value="P:regulation of DNA-templated transcription"/>
    <property type="evidence" value="ECO:0007669"/>
    <property type="project" value="InterPro"/>
</dbReference>
<protein>
    <submittedName>
        <fullName evidence="8">DNA-binding response regulator, NarL/FixJ family, contains REC and HTH domains</fullName>
    </submittedName>
</protein>
<dbReference type="CDD" id="cd06170">
    <property type="entry name" value="LuxR_C_like"/>
    <property type="match status" value="1"/>
</dbReference>
<dbReference type="PANTHER" id="PTHR43214">
    <property type="entry name" value="TWO-COMPONENT RESPONSE REGULATOR"/>
    <property type="match status" value="1"/>
</dbReference>
<sequence length="252" mass="26816">MSNSPYPAQTEQRYKHRVAGGVVKLMVVDDEVLIRAGLAALLRATPGFEVVAEAADGEQAVALAAATGPEVILMDIRMPGVDGIHATERILAASPVPPRVMVLTTFDLDEYVYAALRAGAAGFLLKQTEPRQLISAIEVVAAGETLFAPSVTRRLIEAYLAHSGESPRPQAVPPGLRHLTTREREVLRHVATGKSNTEIAAALTVSEATVKTHLNRTMTKLALTSRAQAVVLAYETGLVIPRACLDADVPTA</sequence>
<evidence type="ECO:0000259" key="7">
    <source>
        <dbReference type="PROSITE" id="PS50110"/>
    </source>
</evidence>
<dbReference type="InterPro" id="IPR058245">
    <property type="entry name" value="NreC/VraR/RcsB-like_REC"/>
</dbReference>
<organism evidence="8 9">
    <name type="scientific">Actinokineospora iranica</name>
    <dbReference type="NCBI Taxonomy" id="1271860"/>
    <lineage>
        <taxon>Bacteria</taxon>
        <taxon>Bacillati</taxon>
        <taxon>Actinomycetota</taxon>
        <taxon>Actinomycetes</taxon>
        <taxon>Pseudonocardiales</taxon>
        <taxon>Pseudonocardiaceae</taxon>
        <taxon>Actinokineospora</taxon>
    </lineage>
</organism>
<keyword evidence="3 8" id="KW-0238">DNA-binding</keyword>
<dbReference type="InterPro" id="IPR039420">
    <property type="entry name" value="WalR-like"/>
</dbReference>
<gene>
    <name evidence="8" type="ORF">SAMN05216174_107298</name>
</gene>
<evidence type="ECO:0000256" key="2">
    <source>
        <dbReference type="ARBA" id="ARBA00023015"/>
    </source>
</evidence>
<evidence type="ECO:0000256" key="4">
    <source>
        <dbReference type="ARBA" id="ARBA00023163"/>
    </source>
</evidence>
<dbReference type="SMART" id="SM00448">
    <property type="entry name" value="REC"/>
    <property type="match status" value="1"/>
</dbReference>
<feature type="domain" description="HTH luxR-type" evidence="6">
    <location>
        <begin position="172"/>
        <end position="237"/>
    </location>
</feature>
<dbReference type="PROSITE" id="PS00622">
    <property type="entry name" value="HTH_LUXR_1"/>
    <property type="match status" value="1"/>
</dbReference>
<name>A0A1G6SBB6_9PSEU</name>
<keyword evidence="4" id="KW-0804">Transcription</keyword>
<dbReference type="Pfam" id="PF00072">
    <property type="entry name" value="Response_reg"/>
    <property type="match status" value="1"/>
</dbReference>
<evidence type="ECO:0000256" key="3">
    <source>
        <dbReference type="ARBA" id="ARBA00023125"/>
    </source>
</evidence>
<evidence type="ECO:0000313" key="9">
    <source>
        <dbReference type="Proteomes" id="UP000199501"/>
    </source>
</evidence>
<dbReference type="InterPro" id="IPR011006">
    <property type="entry name" value="CheY-like_superfamily"/>
</dbReference>
<keyword evidence="9" id="KW-1185">Reference proteome</keyword>
<dbReference type="Gene3D" id="3.40.50.2300">
    <property type="match status" value="1"/>
</dbReference>
<dbReference type="SMART" id="SM00421">
    <property type="entry name" value="HTH_LUXR"/>
    <property type="match status" value="1"/>
</dbReference>
<dbReference type="Pfam" id="PF00196">
    <property type="entry name" value="GerE"/>
    <property type="match status" value="1"/>
</dbReference>
<evidence type="ECO:0000259" key="6">
    <source>
        <dbReference type="PROSITE" id="PS50043"/>
    </source>
</evidence>
<dbReference type="InterPro" id="IPR016032">
    <property type="entry name" value="Sig_transdc_resp-reg_C-effctor"/>
</dbReference>
<dbReference type="SUPFAM" id="SSF52172">
    <property type="entry name" value="CheY-like"/>
    <property type="match status" value="1"/>
</dbReference>
<accession>A0A1G6SBB6</accession>
<dbReference type="Proteomes" id="UP000199501">
    <property type="component" value="Unassembled WGS sequence"/>
</dbReference>
<dbReference type="InterPro" id="IPR001789">
    <property type="entry name" value="Sig_transdc_resp-reg_receiver"/>
</dbReference>
<dbReference type="PANTHER" id="PTHR43214:SF24">
    <property type="entry name" value="TRANSCRIPTIONAL REGULATORY PROTEIN NARL-RELATED"/>
    <property type="match status" value="1"/>
</dbReference>
<evidence type="ECO:0000256" key="5">
    <source>
        <dbReference type="PROSITE-ProRule" id="PRU00169"/>
    </source>
</evidence>
<dbReference type="OrthoDB" id="9808843at2"/>
<dbReference type="CDD" id="cd17535">
    <property type="entry name" value="REC_NarL-like"/>
    <property type="match status" value="1"/>
</dbReference>
<proteinExistence type="predicted"/>
<feature type="modified residue" description="4-aspartylphosphate" evidence="5">
    <location>
        <position position="75"/>
    </location>
</feature>
<dbReference type="InterPro" id="IPR000792">
    <property type="entry name" value="Tscrpt_reg_LuxR_C"/>
</dbReference>
<dbReference type="STRING" id="1271860.SAMN05216174_107298"/>
<keyword evidence="2" id="KW-0805">Transcription regulation</keyword>
<feature type="domain" description="Response regulatory" evidence="7">
    <location>
        <begin position="24"/>
        <end position="141"/>
    </location>
</feature>
<dbReference type="GO" id="GO:0000160">
    <property type="term" value="P:phosphorelay signal transduction system"/>
    <property type="evidence" value="ECO:0007669"/>
    <property type="project" value="InterPro"/>
</dbReference>
<evidence type="ECO:0000256" key="1">
    <source>
        <dbReference type="ARBA" id="ARBA00022553"/>
    </source>
</evidence>
<reference evidence="9" key="1">
    <citation type="submission" date="2016-10" db="EMBL/GenBank/DDBJ databases">
        <authorList>
            <person name="Varghese N."/>
            <person name="Submissions S."/>
        </authorList>
    </citation>
    <scope>NUCLEOTIDE SEQUENCE [LARGE SCALE GENOMIC DNA]</scope>
    <source>
        <strain evidence="9">IBRC-M 10403</strain>
    </source>
</reference>
<keyword evidence="1 5" id="KW-0597">Phosphoprotein</keyword>
<evidence type="ECO:0000313" key="8">
    <source>
        <dbReference type="EMBL" id="SDD13427.1"/>
    </source>
</evidence>